<evidence type="ECO:0000313" key="2">
    <source>
        <dbReference type="Proteomes" id="UP000670776"/>
    </source>
</evidence>
<gene>
    <name evidence="1" type="ORF">J8H85_13405</name>
</gene>
<sequence>MKENSRKIVLGHPFSGALYAYFDKELNNGNYLEASKYHGYYKTLYRKQYESFIEISIAFSLLFDDIIIPAADNPVPDYQKYQTNGDYYNPDFGLFFTWRDDANYAHIVSEKIDFALNDLIIKQKLMKIPKPAHNQILHEVYYEISMAKRFDCPILTSGLRQELAKRISILESDNNPEFADLKKVTFVDYYLDITGLLFQPMNIDSFCYLKSENDLRKYADGFVNILETFEMKDNNSVKIELLKLIQEAINKDKLNSKISGAFSTSSSVLSYAGLIPVVGTVAGISSIVSDITSKGIDKLNVKNRWFELSSQIERIKSREKLKKALNKM</sequence>
<dbReference type="Proteomes" id="UP000670776">
    <property type="component" value="Unassembled WGS sequence"/>
</dbReference>
<keyword evidence="2" id="KW-1185">Reference proteome</keyword>
<name>A0ABS4BW69_9FLAO</name>
<dbReference type="RefSeq" id="WP_209655718.1">
    <property type="nucleotide sequence ID" value="NZ_JAGJCB010000013.1"/>
</dbReference>
<organism evidence="1 2">
    <name type="scientific">Mariniflexile gromovii</name>
    <dbReference type="NCBI Taxonomy" id="362523"/>
    <lineage>
        <taxon>Bacteria</taxon>
        <taxon>Pseudomonadati</taxon>
        <taxon>Bacteroidota</taxon>
        <taxon>Flavobacteriia</taxon>
        <taxon>Flavobacteriales</taxon>
        <taxon>Flavobacteriaceae</taxon>
        <taxon>Mariniflexile</taxon>
    </lineage>
</organism>
<reference evidence="1 2" key="1">
    <citation type="submission" date="2021-04" db="EMBL/GenBank/DDBJ databases">
        <title>Mariniflexile gromovii gen. nov., sp. nov., a gliding bacterium isolated from the sea urchin Strongylocentrotus intermedius.</title>
        <authorList>
            <person name="Ko S."/>
            <person name="Le V."/>
            <person name="Ahn C.-Y."/>
            <person name="Oh H.-M."/>
        </authorList>
    </citation>
    <scope>NUCLEOTIDE SEQUENCE [LARGE SCALE GENOMIC DNA]</scope>
    <source>
        <strain evidence="1 2">KCTC 12570</strain>
    </source>
</reference>
<comment type="caution">
    <text evidence="1">The sequence shown here is derived from an EMBL/GenBank/DDBJ whole genome shotgun (WGS) entry which is preliminary data.</text>
</comment>
<proteinExistence type="predicted"/>
<dbReference type="EMBL" id="JAGJCB010000013">
    <property type="protein sequence ID" value="MBP0904833.1"/>
    <property type="molecule type" value="Genomic_DNA"/>
</dbReference>
<evidence type="ECO:0000313" key="1">
    <source>
        <dbReference type="EMBL" id="MBP0904833.1"/>
    </source>
</evidence>
<accession>A0ABS4BW69</accession>
<protein>
    <submittedName>
        <fullName evidence="1">Uncharacterized protein</fullName>
    </submittedName>
</protein>